<dbReference type="PROSITE" id="PS51257">
    <property type="entry name" value="PROKAR_LIPOPROTEIN"/>
    <property type="match status" value="1"/>
</dbReference>
<gene>
    <name evidence="2" type="primary">LOC106120692</name>
</gene>
<dbReference type="RefSeq" id="XP_013171516.1">
    <property type="nucleotide sequence ID" value="XM_013316062.1"/>
</dbReference>
<organism evidence="2">
    <name type="scientific">Papilio xuthus</name>
    <name type="common">Asian swallowtail butterfly</name>
    <dbReference type="NCBI Taxonomy" id="66420"/>
    <lineage>
        <taxon>Eukaryota</taxon>
        <taxon>Metazoa</taxon>
        <taxon>Ecdysozoa</taxon>
        <taxon>Arthropoda</taxon>
        <taxon>Hexapoda</taxon>
        <taxon>Insecta</taxon>
        <taxon>Pterygota</taxon>
        <taxon>Neoptera</taxon>
        <taxon>Endopterygota</taxon>
        <taxon>Lepidoptera</taxon>
        <taxon>Glossata</taxon>
        <taxon>Ditrysia</taxon>
        <taxon>Papilionoidea</taxon>
        <taxon>Papilionidae</taxon>
        <taxon>Papilioninae</taxon>
        <taxon>Papilio</taxon>
    </lineage>
</organism>
<dbReference type="Proteomes" id="UP000694872">
    <property type="component" value="Unplaced"/>
</dbReference>
<keyword evidence="1" id="KW-0732">Signal</keyword>
<dbReference type="KEGG" id="pxu:106120692"/>
<accession>A0AAJ6ZFD1</accession>
<reference evidence="2" key="1">
    <citation type="submission" date="2025-08" db="UniProtKB">
        <authorList>
            <consortium name="RefSeq"/>
        </authorList>
    </citation>
    <scope>IDENTIFICATION</scope>
</reference>
<name>A0AAJ6ZFD1_PAPXU</name>
<dbReference type="GeneID" id="106120692"/>
<evidence type="ECO:0000313" key="2">
    <source>
        <dbReference type="RefSeq" id="XP_013171516.1"/>
    </source>
</evidence>
<sequence>MRLSALGFVVSYVVCYQAALTIGCKAWCTGGNCTAGRYSETRCEATCASYGCSAKCEAPSCFTMCNGASCLSQCTGKKCVATCGGVGCTPKCEGDGCEMKTVI</sequence>
<dbReference type="AlphaFoldDB" id="A0AAJ6ZFD1"/>
<proteinExistence type="predicted"/>
<evidence type="ECO:0000256" key="1">
    <source>
        <dbReference type="SAM" id="SignalP"/>
    </source>
</evidence>
<feature type="signal peptide" evidence="1">
    <location>
        <begin position="1"/>
        <end position="26"/>
    </location>
</feature>
<feature type="chain" id="PRO_5042611937" evidence="1">
    <location>
        <begin position="27"/>
        <end position="103"/>
    </location>
</feature>
<protein>
    <submittedName>
        <fullName evidence="2">Keratin-associated protein 9-1-like</fullName>
    </submittedName>
</protein>